<dbReference type="Proteomes" id="UP000070675">
    <property type="component" value="Unassembled WGS sequence"/>
</dbReference>
<reference evidence="3" key="1">
    <citation type="submission" date="2016-01" db="EMBL/GenBank/DDBJ databases">
        <authorList>
            <person name="Mitreva M."/>
            <person name="Pepin K.H."/>
            <person name="Mihindukulasuriya K.A."/>
            <person name="Fulton R."/>
            <person name="Fronick C."/>
            <person name="O'Laughlin M."/>
            <person name="Miner T."/>
            <person name="Herter B."/>
            <person name="Rosa B.A."/>
            <person name="Cordes M."/>
            <person name="Tomlinson C."/>
            <person name="Wollam A."/>
            <person name="Palsikar V.B."/>
            <person name="Mardis E.R."/>
            <person name="Wilson R.K."/>
        </authorList>
    </citation>
    <scope>NUCLEOTIDE SEQUENCE [LARGE SCALE GENOMIC DNA]</scope>
    <source>
        <strain evidence="3">DNF00019</strain>
    </source>
</reference>
<evidence type="ECO:0000313" key="2">
    <source>
        <dbReference type="EMBL" id="KXB34497.1"/>
    </source>
</evidence>
<feature type="region of interest" description="Disordered" evidence="1">
    <location>
        <begin position="205"/>
        <end position="226"/>
    </location>
</feature>
<sequence length="226" mass="26244">MTEHIDYFDIQSFTEFVNDYVAELQDYELMAVWNDTYRRANYLDDLVYDNDAAFLDSLSKESLIEQLSRKDYSPHHAFVRADTYHGGFFSSDDIYRLIDKDELAERLHRDSDEVADDYNEEIVDLLTLHNIETVAASIDRWLWLEKPSEWDAQTVFDVANKWLDVILENSTVDQIKAAIEINNRGHLPFLDEGILEERLQASLDDNEDVLSPTPDVPATKTEDLSL</sequence>
<evidence type="ECO:0000256" key="1">
    <source>
        <dbReference type="SAM" id="MobiDB-lite"/>
    </source>
</evidence>
<evidence type="ECO:0000313" key="3">
    <source>
        <dbReference type="Proteomes" id="UP000070675"/>
    </source>
</evidence>
<proteinExistence type="predicted"/>
<organism evidence="2 3">
    <name type="scientific">Atopobium deltae</name>
    <dbReference type="NCBI Taxonomy" id="1393034"/>
    <lineage>
        <taxon>Bacteria</taxon>
        <taxon>Bacillati</taxon>
        <taxon>Actinomycetota</taxon>
        <taxon>Coriobacteriia</taxon>
        <taxon>Coriobacteriales</taxon>
        <taxon>Atopobiaceae</taxon>
        <taxon>Atopobium</taxon>
    </lineage>
</organism>
<dbReference type="AlphaFoldDB" id="A0A133XU79"/>
<comment type="caution">
    <text evidence="2">The sequence shown here is derived from an EMBL/GenBank/DDBJ whole genome shotgun (WGS) entry which is preliminary data.</text>
</comment>
<dbReference type="STRING" id="1393034.HMPREF3192_00827"/>
<accession>A0A133XU79</accession>
<dbReference type="RefSeq" id="WP_066305452.1">
    <property type="nucleotide sequence ID" value="NZ_KQ959494.1"/>
</dbReference>
<dbReference type="EMBL" id="LSCR01000014">
    <property type="protein sequence ID" value="KXB34497.1"/>
    <property type="molecule type" value="Genomic_DNA"/>
</dbReference>
<dbReference type="PATRIC" id="fig|1393034.3.peg.798"/>
<protein>
    <submittedName>
        <fullName evidence="2">Uncharacterized protein</fullName>
    </submittedName>
</protein>
<keyword evidence="3" id="KW-1185">Reference proteome</keyword>
<name>A0A133XU79_9ACTN</name>
<gene>
    <name evidence="2" type="ORF">HMPREF3192_00827</name>
</gene>